<dbReference type="RefSeq" id="WP_129751785.1">
    <property type="nucleotide sequence ID" value="NZ_JUIW01000009.1"/>
</dbReference>
<evidence type="ECO:0000313" key="5">
    <source>
        <dbReference type="Proteomes" id="UP000289775"/>
    </source>
</evidence>
<dbReference type="OrthoDB" id="1652165at2"/>
<dbReference type="EMBL" id="JUIW01000009">
    <property type="protein sequence ID" value="RYJ41773.1"/>
    <property type="molecule type" value="Genomic_DNA"/>
</dbReference>
<feature type="domain" description="Secretion system C-terminal sorting" evidence="3">
    <location>
        <begin position="491"/>
        <end position="556"/>
    </location>
</feature>
<name>A0A444W7L1_9FLAO</name>
<dbReference type="Pfam" id="PF18962">
    <property type="entry name" value="Por_Secre_tail"/>
    <property type="match status" value="1"/>
</dbReference>
<keyword evidence="1 2" id="KW-0732">Signal</keyword>
<evidence type="ECO:0000313" key="4">
    <source>
        <dbReference type="EMBL" id="RYJ41773.1"/>
    </source>
</evidence>
<feature type="signal peptide" evidence="2">
    <location>
        <begin position="1"/>
        <end position="21"/>
    </location>
</feature>
<comment type="caution">
    <text evidence="4">The sequence shown here is derived from an EMBL/GenBank/DDBJ whole genome shotgun (WGS) entry which is preliminary data.</text>
</comment>
<dbReference type="InterPro" id="IPR010620">
    <property type="entry name" value="SBBP_repeat"/>
</dbReference>
<dbReference type="InterPro" id="IPR011047">
    <property type="entry name" value="Quinoprotein_ADH-like_sf"/>
</dbReference>
<dbReference type="AlphaFoldDB" id="A0A444W7L1"/>
<feature type="chain" id="PRO_5019136005" evidence="2">
    <location>
        <begin position="22"/>
        <end position="559"/>
    </location>
</feature>
<dbReference type="InterPro" id="IPR052918">
    <property type="entry name" value="Motility_Chemotaxis_Reg"/>
</dbReference>
<sequence length="559" mass="63470">MKKTYILYIFIFFLFSNSLPAQQFQWAKQIGGDYLQTVQSIDVDTEGNIYLLGETKNQTTDLDPGTEVYNLTHSSSFTNNYDTDLFLIKLDSDGNFVWGKGLADVYSNSNQARKIKVGPDGNIYTIIAVREYPLYKQIIHKHDTDGNLLYIKKLYDLNEENTSGLGALSIDIDDLGNAYICGNFYNTIHLDNNQPEFDLSYPGHGSFIIKIDSQGEITWAKPFTDDQENGSILRKVILRPDGNLNFLVNRYVQNENQTGWDPLQTLYNINTENGEVLWQKEFEKQYASDFSITSNGDIAILGNFEAGSFDVDPGENEHILTSEMYNNRYILWLSQEGEFIDVIPYYFDWNGPKLNTISFDQENNFYLSGYLEYEVIIDVNPDPEDEFLISNNYALQYPLVIKFNSNKVFETAYKFGSGGLLSITEIIPYDDMIFMGGRFTAGADFDPGPGEFIMNSSTNGVQYLDGYLLKLGTETLGVNENTIQSGTIVAYPNPASEIITVKLDQVTDKKELKIIDITAKEVYNHFIDSELNINISNLESGIYFIKIEGITSSQKFIKY</sequence>
<evidence type="ECO:0000256" key="1">
    <source>
        <dbReference type="ARBA" id="ARBA00022729"/>
    </source>
</evidence>
<dbReference type="NCBIfam" id="TIGR04183">
    <property type="entry name" value="Por_Secre_tail"/>
    <property type="match status" value="1"/>
</dbReference>
<proteinExistence type="predicted"/>
<dbReference type="SUPFAM" id="SSF50998">
    <property type="entry name" value="Quinoprotein alcohol dehydrogenase-like"/>
    <property type="match status" value="1"/>
</dbReference>
<organism evidence="4 5">
    <name type="scientific">Flavobacterium beibuense</name>
    <dbReference type="NCBI Taxonomy" id="657326"/>
    <lineage>
        <taxon>Bacteria</taxon>
        <taxon>Pseudomonadati</taxon>
        <taxon>Bacteroidota</taxon>
        <taxon>Flavobacteriia</taxon>
        <taxon>Flavobacteriales</taxon>
        <taxon>Flavobacteriaceae</taxon>
        <taxon>Flavobacterium</taxon>
    </lineage>
</organism>
<evidence type="ECO:0000259" key="3">
    <source>
        <dbReference type="Pfam" id="PF18962"/>
    </source>
</evidence>
<dbReference type="PANTHER" id="PTHR35580">
    <property type="entry name" value="CELL SURFACE GLYCOPROTEIN (S-LAYER PROTEIN)-LIKE PROTEIN"/>
    <property type="match status" value="1"/>
</dbReference>
<dbReference type="InterPro" id="IPR026444">
    <property type="entry name" value="Secre_tail"/>
</dbReference>
<keyword evidence="5" id="KW-1185">Reference proteome</keyword>
<reference evidence="4 5" key="1">
    <citation type="submission" date="2014-12" db="EMBL/GenBank/DDBJ databases">
        <title>Genome sequence of Flavobacterium beibuense RSKm HC5.</title>
        <authorList>
            <person name="Kim J.F."/>
            <person name="Song J.Y."/>
            <person name="Kwak M.-J."/>
            <person name="Lee S.-W."/>
        </authorList>
    </citation>
    <scope>NUCLEOTIDE SEQUENCE [LARGE SCALE GENOMIC DNA]</scope>
    <source>
        <strain evidence="4 5">RSKm HC5</strain>
    </source>
</reference>
<dbReference type="Pfam" id="PF06739">
    <property type="entry name" value="SBBP"/>
    <property type="match status" value="1"/>
</dbReference>
<dbReference type="PANTHER" id="PTHR35580:SF1">
    <property type="entry name" value="PHYTASE-LIKE DOMAIN-CONTAINING PROTEIN"/>
    <property type="match status" value="1"/>
</dbReference>
<gene>
    <name evidence="4" type="ORF">NU09_2698</name>
</gene>
<protein>
    <submittedName>
        <fullName evidence="4">Putative Cell surface protein</fullName>
    </submittedName>
</protein>
<dbReference type="Proteomes" id="UP000289775">
    <property type="component" value="Unassembled WGS sequence"/>
</dbReference>
<evidence type="ECO:0000256" key="2">
    <source>
        <dbReference type="SAM" id="SignalP"/>
    </source>
</evidence>
<accession>A0A444W7L1</accession>